<organism evidence="2 3">
    <name type="scientific">Winogradskyella pelagia</name>
    <dbReference type="NCBI Taxonomy" id="2819984"/>
    <lineage>
        <taxon>Bacteria</taxon>
        <taxon>Pseudomonadati</taxon>
        <taxon>Bacteroidota</taxon>
        <taxon>Flavobacteriia</taxon>
        <taxon>Flavobacteriales</taxon>
        <taxon>Flavobacteriaceae</taxon>
        <taxon>Winogradskyella</taxon>
    </lineage>
</organism>
<dbReference type="CDD" id="cd00093">
    <property type="entry name" value="HTH_XRE"/>
    <property type="match status" value="1"/>
</dbReference>
<gene>
    <name evidence="2" type="ORF">J4050_03095</name>
</gene>
<dbReference type="Pfam" id="PF01381">
    <property type="entry name" value="HTH_3"/>
    <property type="match status" value="1"/>
</dbReference>
<comment type="caution">
    <text evidence="2">The sequence shown here is derived from an EMBL/GenBank/DDBJ whole genome shotgun (WGS) entry which is preliminary data.</text>
</comment>
<sequence length="289" mass="33536">MRKFLTLGELIKAYRAHHGTSQSDLASKLDVDIRTVIRWEKNETLLNNEKEAQLAEATFIPYQVIRNLNSANQIPVFYDFGLRKYSLSSLSNELPNANWIKSKLDVGTERLKPISSEEDITQIIRHTELQNNPLKSTNKNLLLQAAKNLPELNMVLFDQSGYYSGHCVYFSISLATYQKIRSKEMEENQLTANDLVNYKTQDNPIFYCHSITADCNENFFYIIGAVLKFYRDKPLHNYLYALLTSRYDSHNMSNQLGVKTVWEDHEVKEKYNLIDAPRLVEGTFESFLR</sequence>
<accession>A0ABS3SYZ1</accession>
<reference evidence="2 3" key="1">
    <citation type="submission" date="2021-03" db="EMBL/GenBank/DDBJ databases">
        <title>Winogradskyella sp. nov., isolated from costal sediment.</title>
        <authorList>
            <person name="Gao C."/>
        </authorList>
    </citation>
    <scope>NUCLEOTIDE SEQUENCE [LARGE SCALE GENOMIC DNA]</scope>
    <source>
        <strain evidence="2 3">DF17</strain>
    </source>
</reference>
<keyword evidence="3" id="KW-1185">Reference proteome</keyword>
<evidence type="ECO:0000259" key="1">
    <source>
        <dbReference type="PROSITE" id="PS50943"/>
    </source>
</evidence>
<name>A0ABS3SYZ1_9FLAO</name>
<proteinExistence type="predicted"/>
<dbReference type="SUPFAM" id="SSF47413">
    <property type="entry name" value="lambda repressor-like DNA-binding domains"/>
    <property type="match status" value="1"/>
</dbReference>
<protein>
    <submittedName>
        <fullName evidence="2">Helix-turn-helix transcriptional regulator</fullName>
    </submittedName>
</protein>
<dbReference type="RefSeq" id="WP_208152491.1">
    <property type="nucleotide sequence ID" value="NZ_JAGEVF010000002.1"/>
</dbReference>
<dbReference type="InterPro" id="IPR010982">
    <property type="entry name" value="Lambda_DNA-bd_dom_sf"/>
</dbReference>
<dbReference type="InterPro" id="IPR001387">
    <property type="entry name" value="Cro/C1-type_HTH"/>
</dbReference>
<evidence type="ECO:0000313" key="3">
    <source>
        <dbReference type="Proteomes" id="UP000676776"/>
    </source>
</evidence>
<dbReference type="Proteomes" id="UP000676776">
    <property type="component" value="Unassembled WGS sequence"/>
</dbReference>
<dbReference type="PROSITE" id="PS50943">
    <property type="entry name" value="HTH_CROC1"/>
    <property type="match status" value="1"/>
</dbReference>
<feature type="domain" description="HTH cro/C1-type" evidence="1">
    <location>
        <begin position="11"/>
        <end position="65"/>
    </location>
</feature>
<evidence type="ECO:0000313" key="2">
    <source>
        <dbReference type="EMBL" id="MBO3115715.1"/>
    </source>
</evidence>
<dbReference type="EMBL" id="JAGEVF010000002">
    <property type="protein sequence ID" value="MBO3115715.1"/>
    <property type="molecule type" value="Genomic_DNA"/>
</dbReference>
<dbReference type="Gene3D" id="1.10.260.40">
    <property type="entry name" value="lambda repressor-like DNA-binding domains"/>
    <property type="match status" value="1"/>
</dbReference>